<gene>
    <name evidence="1" type="ORF">HF325_001019</name>
</gene>
<proteinExistence type="predicted"/>
<dbReference type="EMBL" id="JACBPP010000001">
    <property type="protein sequence ID" value="KAF8005562.1"/>
    <property type="molecule type" value="Genomic_DNA"/>
</dbReference>
<keyword evidence="2" id="KW-1185">Reference proteome</keyword>
<comment type="caution">
    <text evidence="1">The sequence shown here is derived from an EMBL/GenBank/DDBJ whole genome shotgun (WGS) entry which is preliminary data.</text>
</comment>
<accession>A0A8H7LHZ6</accession>
<name>A0A8H7LHZ6_9ASCO</name>
<reference evidence="1" key="1">
    <citation type="submission" date="2020-10" db="EMBL/GenBank/DDBJ databases">
        <title>The Whole-Genome Sequence of Metschnikowia persimmonesis, a Novel Endophytic Yeast Species Isolated from Medicinal Plant Diospyros kaki Thumb.</title>
        <authorList>
            <person name="Rahmat E."/>
            <person name="Kang Y."/>
        </authorList>
    </citation>
    <scope>NUCLEOTIDE SEQUENCE</scope>
    <source>
        <strain evidence="1">KIOM G15050</strain>
    </source>
</reference>
<dbReference type="AlphaFoldDB" id="A0A8H7LHZ6"/>
<sequence>MICPCAAEIRQEKLVANTLLSELFNNLKSFIRGNSFDAPGLLRLIPTLEDDIARIEMFIMGIFPAQLELTHKFAYLHRMYRSMVHSAKKLREYSLLKGSAQSLIFKMIQLNVRLLVLRDAHGVPDPLIENYYGTVKYFKRILPIWRRMFERALDRLLVFERMFNAQMSLAETSLNYYESYAAS</sequence>
<protein>
    <submittedName>
        <fullName evidence="1">Uncharacterized protein</fullName>
    </submittedName>
</protein>
<dbReference type="Proteomes" id="UP000649328">
    <property type="component" value="Unassembled WGS sequence"/>
</dbReference>
<organism evidence="1 2">
    <name type="scientific">Metschnikowia pulcherrima</name>
    <dbReference type="NCBI Taxonomy" id="27326"/>
    <lineage>
        <taxon>Eukaryota</taxon>
        <taxon>Fungi</taxon>
        <taxon>Dikarya</taxon>
        <taxon>Ascomycota</taxon>
        <taxon>Saccharomycotina</taxon>
        <taxon>Pichiomycetes</taxon>
        <taxon>Metschnikowiaceae</taxon>
        <taxon>Metschnikowia</taxon>
    </lineage>
</organism>
<evidence type="ECO:0000313" key="1">
    <source>
        <dbReference type="EMBL" id="KAF8005562.1"/>
    </source>
</evidence>
<evidence type="ECO:0000313" key="2">
    <source>
        <dbReference type="Proteomes" id="UP000649328"/>
    </source>
</evidence>